<evidence type="ECO:0000313" key="2">
    <source>
        <dbReference type="Proteomes" id="UP001162030"/>
    </source>
</evidence>
<sequence>MSHRINIVLDDAVWAQLQEIPHGERSKLINQSLAETLARRRRMEAFARIRERSITMEPLEMSTEEWIRQDRDNRK</sequence>
<dbReference type="Proteomes" id="UP001162030">
    <property type="component" value="Chromosome"/>
</dbReference>
<name>A0ABM9I1X6_9GAMM</name>
<organism evidence="1 2">
    <name type="scientific">Methylocaldum szegediense</name>
    <dbReference type="NCBI Taxonomy" id="73780"/>
    <lineage>
        <taxon>Bacteria</taxon>
        <taxon>Pseudomonadati</taxon>
        <taxon>Pseudomonadota</taxon>
        <taxon>Gammaproteobacteria</taxon>
        <taxon>Methylococcales</taxon>
        <taxon>Methylococcaceae</taxon>
        <taxon>Methylocaldum</taxon>
    </lineage>
</organism>
<dbReference type="RefSeq" id="WP_317963995.1">
    <property type="nucleotide sequence ID" value="NZ_OX458333.1"/>
</dbReference>
<keyword evidence="2" id="KW-1185">Reference proteome</keyword>
<dbReference type="EMBL" id="OX458333">
    <property type="protein sequence ID" value="CAI8836835.1"/>
    <property type="molecule type" value="Genomic_DNA"/>
</dbReference>
<protein>
    <recommendedName>
        <fullName evidence="3">CopG family transcriptional regulator</fullName>
    </recommendedName>
</protein>
<proteinExistence type="predicted"/>
<accession>A0ABM9I1X6</accession>
<gene>
    <name evidence="1" type="ORF">MSZNOR_2253</name>
</gene>
<reference evidence="1 2" key="1">
    <citation type="submission" date="2023-03" db="EMBL/GenBank/DDBJ databases">
        <authorList>
            <person name="Pearce D."/>
        </authorList>
    </citation>
    <scope>NUCLEOTIDE SEQUENCE [LARGE SCALE GENOMIC DNA]</scope>
    <source>
        <strain evidence="1">Msz</strain>
    </source>
</reference>
<evidence type="ECO:0000313" key="1">
    <source>
        <dbReference type="EMBL" id="CAI8836835.1"/>
    </source>
</evidence>
<evidence type="ECO:0008006" key="3">
    <source>
        <dbReference type="Google" id="ProtNLM"/>
    </source>
</evidence>